<keyword evidence="2" id="KW-0201">Cytochrome c-type biogenesis</keyword>
<accession>A0ABW5XU31</accession>
<dbReference type="Gene3D" id="3.40.30.10">
    <property type="entry name" value="Glutaredoxin"/>
    <property type="match status" value="1"/>
</dbReference>
<protein>
    <submittedName>
        <fullName evidence="7">TlpA family protein disulfide reductase</fullName>
    </submittedName>
</protein>
<dbReference type="SUPFAM" id="SSF52833">
    <property type="entry name" value="Thioredoxin-like"/>
    <property type="match status" value="1"/>
</dbReference>
<dbReference type="CDD" id="cd02966">
    <property type="entry name" value="TlpA_like_family"/>
    <property type="match status" value="1"/>
</dbReference>
<feature type="signal peptide" evidence="5">
    <location>
        <begin position="1"/>
        <end position="17"/>
    </location>
</feature>
<dbReference type="Pfam" id="PF08534">
    <property type="entry name" value="Redoxin"/>
    <property type="match status" value="1"/>
</dbReference>
<dbReference type="RefSeq" id="WP_377129946.1">
    <property type="nucleotide sequence ID" value="NZ_JBHUON010000025.1"/>
</dbReference>
<evidence type="ECO:0000256" key="2">
    <source>
        <dbReference type="ARBA" id="ARBA00022748"/>
    </source>
</evidence>
<dbReference type="PROSITE" id="PS51352">
    <property type="entry name" value="THIOREDOXIN_2"/>
    <property type="match status" value="1"/>
</dbReference>
<evidence type="ECO:0000313" key="7">
    <source>
        <dbReference type="EMBL" id="MFD2866372.1"/>
    </source>
</evidence>
<keyword evidence="3" id="KW-1015">Disulfide bond</keyword>
<reference evidence="8" key="1">
    <citation type="journal article" date="2019" name="Int. J. Syst. Evol. Microbiol.">
        <title>The Global Catalogue of Microorganisms (GCM) 10K type strain sequencing project: providing services to taxonomists for standard genome sequencing and annotation.</title>
        <authorList>
            <consortium name="The Broad Institute Genomics Platform"/>
            <consortium name="The Broad Institute Genome Sequencing Center for Infectious Disease"/>
            <person name="Wu L."/>
            <person name="Ma J."/>
        </authorList>
    </citation>
    <scope>NUCLEOTIDE SEQUENCE [LARGE SCALE GENOMIC DNA]</scope>
    <source>
        <strain evidence="8">KCTC 52232</strain>
    </source>
</reference>
<evidence type="ECO:0000259" key="6">
    <source>
        <dbReference type="PROSITE" id="PS51352"/>
    </source>
</evidence>
<dbReference type="InterPro" id="IPR050553">
    <property type="entry name" value="Thioredoxin_ResA/DsbE_sf"/>
</dbReference>
<gene>
    <name evidence="7" type="ORF">ACFSYC_16875</name>
</gene>
<dbReference type="PANTHER" id="PTHR42852">
    <property type="entry name" value="THIOL:DISULFIDE INTERCHANGE PROTEIN DSBE"/>
    <property type="match status" value="1"/>
</dbReference>
<name>A0ABW5XU31_9SPHI</name>
<keyword evidence="4" id="KW-0676">Redox-active center</keyword>
<evidence type="ECO:0000256" key="1">
    <source>
        <dbReference type="ARBA" id="ARBA00004196"/>
    </source>
</evidence>
<sequence length="488" mass="55997">MRYTLLFITLMFAPTVAAQKKVNPVVSKKPAAFAIVNIHIDKNTKQTLDYYWFDLIGYTTAAARLNKTGDFVLRLKIENQVKEAVIDWGDNDIKLDLIAKDTIKLSWEANNFDRTLVIKATKPERTTELYKANEHYHNIKKDDVMLRSAPLNNLTYKALYTKINALYNKAIKSLLHGGVTPGVKKTAVDLYFNYVNLLSGYGLLPKHDLHLINPTNESRSVPILNTPWAYKTEQTGYYKISRSYRDFIFNYVRLNTLTFNLWKTRRLKSADYEKSFAWKECYAGLDAFNVTEMRDWYVTRCIIGEAFQFRTFEDANTVYREFAPQVKTARYSDTLKKFYAAIKRLKPGGPAPIFTLKDENGKQVSLADFKGRVVYIDFWGVYCGPCIGAIKESVPALHQKYKGKQVVFINICIDTDEKNWKANLKKLNLDGVNLIAPGSSRNPVAKAYNIDGIPHYYLIDQDGKIVDNNAADPFEKRLSQQLDELLKI</sequence>
<organism evidence="7 8">
    <name type="scientific">Mucilaginibacter antarcticus</name>
    <dbReference type="NCBI Taxonomy" id="1855725"/>
    <lineage>
        <taxon>Bacteria</taxon>
        <taxon>Pseudomonadati</taxon>
        <taxon>Bacteroidota</taxon>
        <taxon>Sphingobacteriia</taxon>
        <taxon>Sphingobacteriales</taxon>
        <taxon>Sphingobacteriaceae</taxon>
        <taxon>Mucilaginibacter</taxon>
    </lineage>
</organism>
<evidence type="ECO:0000256" key="3">
    <source>
        <dbReference type="ARBA" id="ARBA00023157"/>
    </source>
</evidence>
<comment type="subcellular location">
    <subcellularLocation>
        <location evidence="1">Cell envelope</location>
    </subcellularLocation>
</comment>
<evidence type="ECO:0000256" key="4">
    <source>
        <dbReference type="ARBA" id="ARBA00023284"/>
    </source>
</evidence>
<feature type="domain" description="Thioredoxin" evidence="6">
    <location>
        <begin position="345"/>
        <end position="487"/>
    </location>
</feature>
<keyword evidence="8" id="KW-1185">Reference proteome</keyword>
<dbReference type="InterPro" id="IPR036249">
    <property type="entry name" value="Thioredoxin-like_sf"/>
</dbReference>
<comment type="caution">
    <text evidence="7">The sequence shown here is derived from an EMBL/GenBank/DDBJ whole genome shotgun (WGS) entry which is preliminary data.</text>
</comment>
<dbReference type="Proteomes" id="UP001597601">
    <property type="component" value="Unassembled WGS sequence"/>
</dbReference>
<proteinExistence type="predicted"/>
<dbReference type="PANTHER" id="PTHR42852:SF6">
    <property type="entry name" value="THIOL:DISULFIDE INTERCHANGE PROTEIN DSBE"/>
    <property type="match status" value="1"/>
</dbReference>
<evidence type="ECO:0000256" key="5">
    <source>
        <dbReference type="SAM" id="SignalP"/>
    </source>
</evidence>
<evidence type="ECO:0000313" key="8">
    <source>
        <dbReference type="Proteomes" id="UP001597601"/>
    </source>
</evidence>
<feature type="chain" id="PRO_5046598174" evidence="5">
    <location>
        <begin position="18"/>
        <end position="488"/>
    </location>
</feature>
<dbReference type="InterPro" id="IPR013766">
    <property type="entry name" value="Thioredoxin_domain"/>
</dbReference>
<dbReference type="EMBL" id="JBHUON010000025">
    <property type="protein sequence ID" value="MFD2866372.1"/>
    <property type="molecule type" value="Genomic_DNA"/>
</dbReference>
<dbReference type="InterPro" id="IPR013740">
    <property type="entry name" value="Redoxin"/>
</dbReference>
<keyword evidence="5" id="KW-0732">Signal</keyword>